<dbReference type="OrthoDB" id="380992at2157"/>
<proteinExistence type="predicted"/>
<organism evidence="1 2">
    <name type="scientific">Natrialba hulunbeirensis JCM 10989</name>
    <dbReference type="NCBI Taxonomy" id="1227493"/>
    <lineage>
        <taxon>Archaea</taxon>
        <taxon>Methanobacteriati</taxon>
        <taxon>Methanobacteriota</taxon>
        <taxon>Stenosarchaea group</taxon>
        <taxon>Halobacteria</taxon>
        <taxon>Halobacteriales</taxon>
        <taxon>Natrialbaceae</taxon>
        <taxon>Natrialba</taxon>
    </lineage>
</organism>
<dbReference type="AlphaFoldDB" id="M0AE00"/>
<dbReference type="Proteomes" id="UP000011519">
    <property type="component" value="Unassembled WGS sequence"/>
</dbReference>
<reference evidence="1 2" key="1">
    <citation type="journal article" date="2014" name="PLoS Genet.">
        <title>Phylogenetically driven sequencing of extremely halophilic archaea reveals strategies for static and dynamic osmo-response.</title>
        <authorList>
            <person name="Becker E.A."/>
            <person name="Seitzer P.M."/>
            <person name="Tritt A."/>
            <person name="Larsen D."/>
            <person name="Krusor M."/>
            <person name="Yao A.I."/>
            <person name="Wu D."/>
            <person name="Madern D."/>
            <person name="Eisen J.A."/>
            <person name="Darling A.E."/>
            <person name="Facciotti M.T."/>
        </authorList>
    </citation>
    <scope>NUCLEOTIDE SEQUENCE [LARGE SCALE GENOMIC DNA]</scope>
    <source>
        <strain evidence="1 2">JCM 10989</strain>
    </source>
</reference>
<dbReference type="RefSeq" id="WP_006651372.1">
    <property type="nucleotide sequence ID" value="NZ_AOIM01000003.1"/>
</dbReference>
<sequence>MNERKIKTRNEPDDPVETKILDVSSIELDKLSPAFNSHWGAFSNIGNQRFTSKLEQILDIEGWEVTRVIYQTYLPKIWVGDHQNVTENNESDLHKHLKILAAGFLDRTGHEMETVKNWSHDGTSGHNREWVYDPFWFEVPYSPGVADVACDCTDCNTYVEVGDTPARKVYEACQSPSIDSVVVIPYKDASDFRFRGEIRHVYFFHEASVRIPNQLENKCLEHNE</sequence>
<dbReference type="EMBL" id="AOIM01000003">
    <property type="protein sequence ID" value="ELY96087.1"/>
    <property type="molecule type" value="Genomic_DNA"/>
</dbReference>
<protein>
    <submittedName>
        <fullName evidence="1">Uncharacterized protein</fullName>
    </submittedName>
</protein>
<accession>M0AE00</accession>
<name>M0AE00_9EURY</name>
<gene>
    <name evidence="1" type="ORF">C483_00460</name>
</gene>
<dbReference type="STRING" id="1227493.C483_00460"/>
<evidence type="ECO:0000313" key="1">
    <source>
        <dbReference type="EMBL" id="ELY96087.1"/>
    </source>
</evidence>
<keyword evidence="2" id="KW-1185">Reference proteome</keyword>
<comment type="caution">
    <text evidence="1">The sequence shown here is derived from an EMBL/GenBank/DDBJ whole genome shotgun (WGS) entry which is preliminary data.</text>
</comment>
<evidence type="ECO:0000313" key="2">
    <source>
        <dbReference type="Proteomes" id="UP000011519"/>
    </source>
</evidence>